<organism evidence="3 4">
    <name type="scientific">Collybia nuda</name>
    <dbReference type="NCBI Taxonomy" id="64659"/>
    <lineage>
        <taxon>Eukaryota</taxon>
        <taxon>Fungi</taxon>
        <taxon>Dikarya</taxon>
        <taxon>Basidiomycota</taxon>
        <taxon>Agaricomycotina</taxon>
        <taxon>Agaricomycetes</taxon>
        <taxon>Agaricomycetidae</taxon>
        <taxon>Agaricales</taxon>
        <taxon>Tricholomatineae</taxon>
        <taxon>Clitocybaceae</taxon>
        <taxon>Collybia</taxon>
    </lineage>
</organism>
<dbReference type="PANTHER" id="PTHR28041">
    <property type="entry name" value="54S RIBOSOMAL PROTEIN L25, MITOCHONDRIAL"/>
    <property type="match status" value="1"/>
</dbReference>
<dbReference type="PANTHER" id="PTHR28041:SF1">
    <property type="entry name" value="LARGE RIBOSOMAL SUBUNIT PROTEIN ML59"/>
    <property type="match status" value="1"/>
</dbReference>
<dbReference type="Pfam" id="PF18126">
    <property type="entry name" value="Mitoc_mL59"/>
    <property type="match status" value="1"/>
</dbReference>
<keyword evidence="4" id="KW-1185">Reference proteome</keyword>
<dbReference type="InterPro" id="IPR040922">
    <property type="entry name" value="Ribosomal_mL59_dom"/>
</dbReference>
<dbReference type="OrthoDB" id="18529at2759"/>
<evidence type="ECO:0000313" key="4">
    <source>
        <dbReference type="Proteomes" id="UP000807353"/>
    </source>
</evidence>
<dbReference type="InterPro" id="IPR037507">
    <property type="entry name" value="Ribosomal_mL59"/>
</dbReference>
<evidence type="ECO:0000256" key="1">
    <source>
        <dbReference type="SAM" id="MobiDB-lite"/>
    </source>
</evidence>
<dbReference type="EMBL" id="MU150326">
    <property type="protein sequence ID" value="KAF9458993.1"/>
    <property type="molecule type" value="Genomic_DNA"/>
</dbReference>
<feature type="domain" description="Large ribosomal subunit protein mL59" evidence="2">
    <location>
        <begin position="32"/>
        <end position="193"/>
    </location>
</feature>
<feature type="region of interest" description="Disordered" evidence="1">
    <location>
        <begin position="81"/>
        <end position="123"/>
    </location>
</feature>
<dbReference type="AlphaFoldDB" id="A0A9P6CFI5"/>
<dbReference type="GO" id="GO:0005762">
    <property type="term" value="C:mitochondrial large ribosomal subunit"/>
    <property type="evidence" value="ECO:0007669"/>
    <property type="project" value="InterPro"/>
</dbReference>
<dbReference type="GO" id="GO:0003735">
    <property type="term" value="F:structural constituent of ribosome"/>
    <property type="evidence" value="ECO:0007669"/>
    <property type="project" value="InterPro"/>
</dbReference>
<feature type="region of interest" description="Disordered" evidence="1">
    <location>
        <begin position="198"/>
        <end position="217"/>
    </location>
</feature>
<feature type="compositionally biased region" description="Polar residues" evidence="1">
    <location>
        <begin position="95"/>
        <end position="110"/>
    </location>
</feature>
<comment type="caution">
    <text evidence="3">The sequence shown here is derived from an EMBL/GenBank/DDBJ whole genome shotgun (WGS) entry which is preliminary data.</text>
</comment>
<reference evidence="3" key="1">
    <citation type="submission" date="2020-11" db="EMBL/GenBank/DDBJ databases">
        <authorList>
            <consortium name="DOE Joint Genome Institute"/>
            <person name="Ahrendt S."/>
            <person name="Riley R."/>
            <person name="Andreopoulos W."/>
            <person name="Labutti K."/>
            <person name="Pangilinan J."/>
            <person name="Ruiz-Duenas F.J."/>
            <person name="Barrasa J.M."/>
            <person name="Sanchez-Garcia M."/>
            <person name="Camarero S."/>
            <person name="Miyauchi S."/>
            <person name="Serrano A."/>
            <person name="Linde D."/>
            <person name="Babiker R."/>
            <person name="Drula E."/>
            <person name="Ayuso-Fernandez I."/>
            <person name="Pacheco R."/>
            <person name="Padilla G."/>
            <person name="Ferreira P."/>
            <person name="Barriuso J."/>
            <person name="Kellner H."/>
            <person name="Castanera R."/>
            <person name="Alfaro M."/>
            <person name="Ramirez L."/>
            <person name="Pisabarro A.G."/>
            <person name="Kuo A."/>
            <person name="Tritt A."/>
            <person name="Lipzen A."/>
            <person name="He G."/>
            <person name="Yan M."/>
            <person name="Ng V."/>
            <person name="Cullen D."/>
            <person name="Martin F."/>
            <person name="Rosso M.-N."/>
            <person name="Henrissat B."/>
            <person name="Hibbett D."/>
            <person name="Martinez A.T."/>
            <person name="Grigoriev I.V."/>
        </authorList>
    </citation>
    <scope>NUCLEOTIDE SEQUENCE</scope>
    <source>
        <strain evidence="3">CBS 247.69</strain>
    </source>
</reference>
<accession>A0A9P6CFI5</accession>
<dbReference type="Proteomes" id="UP000807353">
    <property type="component" value="Unassembled WGS sequence"/>
</dbReference>
<evidence type="ECO:0000259" key="2">
    <source>
        <dbReference type="Pfam" id="PF18126"/>
    </source>
</evidence>
<gene>
    <name evidence="3" type="ORF">BDZ94DRAFT_1200250</name>
</gene>
<name>A0A9P6CFI5_9AGAR</name>
<protein>
    <recommendedName>
        <fullName evidence="2">Large ribosomal subunit protein mL59 domain-containing protein</fullName>
    </recommendedName>
</protein>
<evidence type="ECO:0000313" key="3">
    <source>
        <dbReference type="EMBL" id="KAF9458993.1"/>
    </source>
</evidence>
<proteinExistence type="predicted"/>
<sequence length="217" mass="24389">MSTSIALHAVKAFRLKAVRDLPNHIIRVGPLPPPTGPISAGTLRLPNPFVPRLNPRSGKWRPATISLRRQADLVKQAKASNTLHLLPPGPKTPRPTEQAQRVATKTPATVESSSAEASTNGQKQELDSVWMMPVAWDGKAEYKEVAGAELGTRLYAGKKRMFKGHRWERMKEARENKQKILLRDMARRVKNYKAYYQKRKPDPLKTSNSAKARKLPF</sequence>